<feature type="compositionally biased region" description="Polar residues" evidence="1">
    <location>
        <begin position="1"/>
        <end position="11"/>
    </location>
</feature>
<organism evidence="2 3">
    <name type="scientific">Helicobacter gastrofelis</name>
    <dbReference type="NCBI Taxonomy" id="2849642"/>
    <lineage>
        <taxon>Bacteria</taxon>
        <taxon>Pseudomonadati</taxon>
        <taxon>Campylobacterota</taxon>
        <taxon>Epsilonproteobacteria</taxon>
        <taxon>Campylobacterales</taxon>
        <taxon>Helicobacteraceae</taxon>
        <taxon>Helicobacter</taxon>
    </lineage>
</organism>
<keyword evidence="3" id="KW-1185">Reference proteome</keyword>
<dbReference type="Proteomes" id="UP000826146">
    <property type="component" value="Chromosome"/>
</dbReference>
<proteinExistence type="predicted"/>
<feature type="compositionally biased region" description="Basic residues" evidence="1">
    <location>
        <begin position="16"/>
        <end position="25"/>
    </location>
</feature>
<accession>A0ABM7SF90</accession>
<evidence type="ECO:0000313" key="2">
    <source>
        <dbReference type="EMBL" id="BCZ19479.1"/>
    </source>
</evidence>
<evidence type="ECO:0000313" key="3">
    <source>
        <dbReference type="Proteomes" id="UP000826146"/>
    </source>
</evidence>
<reference evidence="2 3" key="1">
    <citation type="submission" date="2021-07" db="EMBL/GenBank/DDBJ databases">
        <title>Novel Helicobacter sp. Isolated from a cat.</title>
        <authorList>
            <person name="Rimbara E."/>
            <person name="Suzuki M."/>
        </authorList>
    </citation>
    <scope>NUCLEOTIDE SEQUENCE [LARGE SCALE GENOMIC DNA]</scope>
    <source>
        <strain evidence="3">NHP19-012</strain>
    </source>
</reference>
<evidence type="ECO:0000256" key="1">
    <source>
        <dbReference type="SAM" id="MobiDB-lite"/>
    </source>
</evidence>
<dbReference type="EMBL" id="AP024819">
    <property type="protein sequence ID" value="BCZ19479.1"/>
    <property type="molecule type" value="Genomic_DNA"/>
</dbReference>
<protein>
    <submittedName>
        <fullName evidence="2">Uncharacterized protein</fullName>
    </submittedName>
</protein>
<sequence>MNTETQGQDQEQQPRPPKKRNRKPQSKGAAYYEGLSPRKLGVCVNSLMDRYNKAHNDYIQAQIKLEEAHAQVQFFANETQLAKNAFNKKMRNGGQAKLVVSPAQAPNVNLANTSWQSTQEPKQPIENAEVANADLKPTSQDEYDMPF</sequence>
<gene>
    <name evidence="2" type="ORF">NHP190012_11210</name>
</gene>
<dbReference type="RefSeq" id="WP_221271270.1">
    <property type="nucleotide sequence ID" value="NZ_AP024819.1"/>
</dbReference>
<feature type="region of interest" description="Disordered" evidence="1">
    <location>
        <begin position="1"/>
        <end position="32"/>
    </location>
</feature>
<name>A0ABM7SF90_9HELI</name>